<keyword evidence="2" id="KW-0378">Hydrolase</keyword>
<keyword evidence="2" id="KW-0720">Serine protease</keyword>
<dbReference type="PANTHER" id="PTHR24276:SF91">
    <property type="entry name" value="AT26814P-RELATED"/>
    <property type="match status" value="1"/>
</dbReference>
<dbReference type="Pfam" id="PF00089">
    <property type="entry name" value="Trypsin"/>
    <property type="match status" value="2"/>
</dbReference>
<evidence type="ECO:0000259" key="3">
    <source>
        <dbReference type="PROSITE" id="PS50240"/>
    </source>
</evidence>
<comment type="caution">
    <text evidence="4">The sequence shown here is derived from an EMBL/GenBank/DDBJ whole genome shotgun (WGS) entry which is preliminary data.</text>
</comment>
<feature type="domain" description="Peptidase S1" evidence="3">
    <location>
        <begin position="139"/>
        <end position="312"/>
    </location>
</feature>
<dbReference type="GO" id="GO:0006508">
    <property type="term" value="P:proteolysis"/>
    <property type="evidence" value="ECO:0007669"/>
    <property type="project" value="UniProtKB-KW"/>
</dbReference>
<dbReference type="PROSITE" id="PS51257">
    <property type="entry name" value="PROKAR_LIPOPROTEIN"/>
    <property type="match status" value="1"/>
</dbReference>
<dbReference type="InterPro" id="IPR018114">
    <property type="entry name" value="TRYPSIN_HIS"/>
</dbReference>
<dbReference type="SUPFAM" id="SSF50494">
    <property type="entry name" value="Trypsin-like serine proteases"/>
    <property type="match status" value="2"/>
</dbReference>
<gene>
    <name evidence="4" type="ORF">BCF53_10587</name>
</gene>
<evidence type="ECO:0000256" key="1">
    <source>
        <dbReference type="ARBA" id="ARBA00023157"/>
    </source>
</evidence>
<name>A0A4R3I7B5_9GAMM</name>
<evidence type="ECO:0000256" key="2">
    <source>
        <dbReference type="RuleBase" id="RU363034"/>
    </source>
</evidence>
<dbReference type="InterPro" id="IPR033116">
    <property type="entry name" value="TRYPSIN_SER"/>
</dbReference>
<protein>
    <submittedName>
        <fullName evidence="4">Trypsin</fullName>
    </submittedName>
</protein>
<dbReference type="InterPro" id="IPR009003">
    <property type="entry name" value="Peptidase_S1_PA"/>
</dbReference>
<dbReference type="PANTHER" id="PTHR24276">
    <property type="entry name" value="POLYSERASE-RELATED"/>
    <property type="match status" value="1"/>
</dbReference>
<keyword evidence="1" id="KW-1015">Disulfide bond</keyword>
<dbReference type="InterPro" id="IPR043504">
    <property type="entry name" value="Peptidase_S1_PA_chymotrypsin"/>
</dbReference>
<sequence>MNIRLIPFFALVLMYSCSSGESYSLTTDLQEVRLTPRQDAVCSSYYGDSFYEDSMICAGDYNQDSCSGDSGGPLFYEDDGTLLGIVSWGPFPCADSSLPYGVYTNVFNYIDWIIDNSSLLSPYAVADSSSESSGFSARIIGGSDAATDDHDYFVALMTRYPSYTDYFYPFCGGTYLGDGLVITAAHCVDDLGAFEPLYMVFGNSSEDMAYEVCSYEDEDIDCTTSSKANAMNATGYIVYTGSTDNIYIARGIDVTLHESYDDYNYQNDIALIQLSVMPENSSLALPSTDTFTQLAEEGVQDSVTVIGHGYTQ</sequence>
<dbReference type="RefSeq" id="WP_132701072.1">
    <property type="nucleotide sequence ID" value="NZ_SLZR01000005.1"/>
</dbReference>
<dbReference type="EMBL" id="SLZR01000005">
    <property type="protein sequence ID" value="TCS41660.1"/>
    <property type="molecule type" value="Genomic_DNA"/>
</dbReference>
<dbReference type="SMART" id="SM00020">
    <property type="entry name" value="Tryp_SPc"/>
    <property type="match status" value="1"/>
</dbReference>
<dbReference type="PROSITE" id="PS50240">
    <property type="entry name" value="TRYPSIN_DOM"/>
    <property type="match status" value="2"/>
</dbReference>
<reference evidence="4 5" key="1">
    <citation type="submission" date="2019-03" db="EMBL/GenBank/DDBJ databases">
        <title>Genomic Encyclopedia of Archaeal and Bacterial Type Strains, Phase II (KMG-II): from individual species to whole genera.</title>
        <authorList>
            <person name="Goeker M."/>
        </authorList>
    </citation>
    <scope>NUCLEOTIDE SEQUENCE [LARGE SCALE GENOMIC DNA]</scope>
    <source>
        <strain evidence="4 5">DSM 15388</strain>
    </source>
</reference>
<organism evidence="4 5">
    <name type="scientific">Reinekea marinisedimentorum</name>
    <dbReference type="NCBI Taxonomy" id="230495"/>
    <lineage>
        <taxon>Bacteria</taxon>
        <taxon>Pseudomonadati</taxon>
        <taxon>Pseudomonadota</taxon>
        <taxon>Gammaproteobacteria</taxon>
        <taxon>Oceanospirillales</taxon>
        <taxon>Saccharospirillaceae</taxon>
        <taxon>Reinekea</taxon>
    </lineage>
</organism>
<dbReference type="PROSITE" id="PS00135">
    <property type="entry name" value="TRYPSIN_SER"/>
    <property type="match status" value="1"/>
</dbReference>
<dbReference type="GO" id="GO:0004252">
    <property type="term" value="F:serine-type endopeptidase activity"/>
    <property type="evidence" value="ECO:0007669"/>
    <property type="project" value="InterPro"/>
</dbReference>
<dbReference type="InterPro" id="IPR001254">
    <property type="entry name" value="Trypsin_dom"/>
</dbReference>
<evidence type="ECO:0000313" key="4">
    <source>
        <dbReference type="EMBL" id="TCS41660.1"/>
    </source>
</evidence>
<feature type="domain" description="Peptidase S1" evidence="3">
    <location>
        <begin position="1"/>
        <end position="118"/>
    </location>
</feature>
<dbReference type="AlphaFoldDB" id="A0A4R3I7B5"/>
<dbReference type="Gene3D" id="2.40.10.10">
    <property type="entry name" value="Trypsin-like serine proteases"/>
    <property type="match status" value="2"/>
</dbReference>
<dbReference type="PROSITE" id="PS00134">
    <property type="entry name" value="TRYPSIN_HIS"/>
    <property type="match status" value="1"/>
</dbReference>
<dbReference type="InterPro" id="IPR050430">
    <property type="entry name" value="Peptidase_S1"/>
</dbReference>
<keyword evidence="5" id="KW-1185">Reference proteome</keyword>
<dbReference type="Proteomes" id="UP000295793">
    <property type="component" value="Unassembled WGS sequence"/>
</dbReference>
<proteinExistence type="predicted"/>
<dbReference type="OrthoDB" id="9813836at2"/>
<evidence type="ECO:0000313" key="5">
    <source>
        <dbReference type="Proteomes" id="UP000295793"/>
    </source>
</evidence>
<keyword evidence="2" id="KW-0645">Protease</keyword>
<accession>A0A4R3I7B5</accession>